<dbReference type="Gene3D" id="1.10.510.10">
    <property type="entry name" value="Transferase(Phosphotransferase) domain 1"/>
    <property type="match status" value="1"/>
</dbReference>
<evidence type="ECO:0000256" key="10">
    <source>
        <dbReference type="ARBA" id="ARBA00022989"/>
    </source>
</evidence>
<keyword evidence="4 13" id="KW-0808">Transferase</keyword>
<dbReference type="EMBL" id="UZAG01018272">
    <property type="protein sequence ID" value="VDO38867.1"/>
    <property type="molecule type" value="Genomic_DNA"/>
</dbReference>
<organism evidence="17">
    <name type="scientific">Brugia timori</name>
    <dbReference type="NCBI Taxonomy" id="42155"/>
    <lineage>
        <taxon>Eukaryota</taxon>
        <taxon>Metazoa</taxon>
        <taxon>Ecdysozoa</taxon>
        <taxon>Nematoda</taxon>
        <taxon>Chromadorea</taxon>
        <taxon>Rhabditida</taxon>
        <taxon>Spirurina</taxon>
        <taxon>Spiruromorpha</taxon>
        <taxon>Filarioidea</taxon>
        <taxon>Onchocercidae</taxon>
        <taxon>Brugia</taxon>
    </lineage>
</organism>
<comment type="catalytic activity">
    <reaction evidence="13">
        <text>L-threonyl-[receptor-protein] + ATP = O-phospho-L-threonyl-[receptor-protein] + ADP + H(+)</text>
        <dbReference type="Rhea" id="RHEA:44880"/>
        <dbReference type="Rhea" id="RHEA-COMP:11024"/>
        <dbReference type="Rhea" id="RHEA-COMP:11025"/>
        <dbReference type="ChEBI" id="CHEBI:15378"/>
        <dbReference type="ChEBI" id="CHEBI:30013"/>
        <dbReference type="ChEBI" id="CHEBI:30616"/>
        <dbReference type="ChEBI" id="CHEBI:61977"/>
        <dbReference type="ChEBI" id="CHEBI:456216"/>
        <dbReference type="EC" id="2.7.11.30"/>
    </reaction>
</comment>
<evidence type="ECO:0000256" key="11">
    <source>
        <dbReference type="ARBA" id="ARBA00023136"/>
    </source>
</evidence>
<evidence type="ECO:0000256" key="2">
    <source>
        <dbReference type="ARBA" id="ARBA00009605"/>
    </source>
</evidence>
<comment type="similarity">
    <text evidence="2 13">Belongs to the protein kinase superfamily. TKL Ser/Thr protein kinase family. TGFB receptor subfamily.</text>
</comment>
<comment type="cofactor">
    <cofactor evidence="13">
        <name>Mg(2+)</name>
        <dbReference type="ChEBI" id="CHEBI:18420"/>
    </cofactor>
    <cofactor evidence="13">
        <name>Mn(2+)</name>
        <dbReference type="ChEBI" id="CHEBI:29035"/>
    </cofactor>
</comment>
<keyword evidence="8 13" id="KW-0418">Kinase</keyword>
<dbReference type="GO" id="GO:0046872">
    <property type="term" value="F:metal ion binding"/>
    <property type="evidence" value="ECO:0007669"/>
    <property type="project" value="UniProtKB-KW"/>
</dbReference>
<keyword evidence="13" id="KW-0464">Manganese</keyword>
<proteinExistence type="inferred from homology"/>
<dbReference type="Gene3D" id="3.30.200.20">
    <property type="entry name" value="Phosphorylase Kinase, domain 1"/>
    <property type="match status" value="1"/>
</dbReference>
<keyword evidence="5" id="KW-0812">Transmembrane</keyword>
<evidence type="ECO:0000256" key="7">
    <source>
        <dbReference type="ARBA" id="ARBA00022741"/>
    </source>
</evidence>
<evidence type="ECO:0000313" key="17">
    <source>
        <dbReference type="WBParaSite" id="BTMF_0001336601-mRNA-1"/>
    </source>
</evidence>
<sequence length="376" mass="42145">MQLVARGRFGQVFRGVLENETVAVKVFPSVDVNSWIVEQEIYAISSLRRHKNILRYLGAEVHGNDFWLITEFHDNGSLFDFLHFRILTLQESLKVIASMLRGLSFLHEEKMIDGELKPCVVHRQFDLTSVIADFGLALKCENGQMPSDENHGQVGTRRYMSPEVLEGATEFTAFAFRQIDVYAAALVLWEILSRTSMDKDDIVGEYERPYEAEAGVQPTLHDMRRVVAVEKKRPSIRAAVMEHNIGGVLWKTAEDMWDMEPDGRITSGCAYERANTLFMSYATNLKFESSLQPKNLQNVPVPAYTQDCGVAPAALLIKDGSLGSNGFHASMDEYAQACSAPPNVRYLPTLDTEKVIQDNITPLSNQAPTHSTLPLS</sequence>
<reference evidence="15 16" key="2">
    <citation type="submission" date="2018-11" db="EMBL/GenBank/DDBJ databases">
        <authorList>
            <consortium name="Pathogen Informatics"/>
        </authorList>
    </citation>
    <scope>NUCLEOTIDE SEQUENCE [LARGE SCALE GENOMIC DNA]</scope>
</reference>
<evidence type="ECO:0000256" key="9">
    <source>
        <dbReference type="ARBA" id="ARBA00022840"/>
    </source>
</evidence>
<keyword evidence="12 13" id="KW-0675">Receptor</keyword>
<dbReference type="GO" id="GO:0017002">
    <property type="term" value="F:activin receptor activity"/>
    <property type="evidence" value="ECO:0007669"/>
    <property type="project" value="TreeGrafter"/>
</dbReference>
<name>A0A0R3R042_9BILA</name>
<dbReference type="PRINTS" id="PR00653">
    <property type="entry name" value="ACTIVIN2R"/>
</dbReference>
<keyword evidence="11" id="KW-0472">Membrane</keyword>
<dbReference type="SUPFAM" id="SSF56112">
    <property type="entry name" value="Protein kinase-like (PK-like)"/>
    <property type="match status" value="1"/>
</dbReference>
<dbReference type="Proteomes" id="UP000280834">
    <property type="component" value="Unassembled WGS sequence"/>
</dbReference>
<dbReference type="EC" id="2.7.11.30" evidence="13"/>
<accession>A0A0R3R042</accession>
<evidence type="ECO:0000313" key="15">
    <source>
        <dbReference type="EMBL" id="VDO38867.1"/>
    </source>
</evidence>
<gene>
    <name evidence="15" type="ORF">BTMF_LOCUS11378</name>
</gene>
<evidence type="ECO:0000256" key="13">
    <source>
        <dbReference type="RuleBase" id="RU361271"/>
    </source>
</evidence>
<keyword evidence="13" id="KW-0479">Metal-binding</keyword>
<keyword evidence="16" id="KW-1185">Reference proteome</keyword>
<dbReference type="GO" id="GO:0005524">
    <property type="term" value="F:ATP binding"/>
    <property type="evidence" value="ECO:0007669"/>
    <property type="project" value="UniProtKB-UniRule"/>
</dbReference>
<keyword evidence="7 13" id="KW-0547">Nucleotide-binding</keyword>
<protein>
    <recommendedName>
        <fullName evidence="13">Serine/threonine-protein kinase receptor</fullName>
        <ecNumber evidence="13">2.7.11.30</ecNumber>
    </recommendedName>
</protein>
<comment type="subcellular location">
    <subcellularLocation>
        <location evidence="1 13">Membrane</location>
        <topology evidence="1 13">Single-pass type I membrane protein</topology>
    </subcellularLocation>
</comment>
<keyword evidence="10" id="KW-1133">Transmembrane helix</keyword>
<dbReference type="PANTHER" id="PTHR23255">
    <property type="entry name" value="TRANSFORMING GROWTH FACTOR-BETA RECEPTOR TYPE I AND II"/>
    <property type="match status" value="1"/>
</dbReference>
<dbReference type="InterPro" id="IPR000719">
    <property type="entry name" value="Prot_kinase_dom"/>
</dbReference>
<dbReference type="PANTHER" id="PTHR23255:SF98">
    <property type="entry name" value="SERINE_THREONINE-PROTEIN KINASE RECEPTOR"/>
    <property type="match status" value="1"/>
</dbReference>
<feature type="domain" description="Protein kinase" evidence="14">
    <location>
        <begin position="1"/>
        <end position="278"/>
    </location>
</feature>
<dbReference type="GO" id="GO:0048185">
    <property type="term" value="F:activin binding"/>
    <property type="evidence" value="ECO:0007669"/>
    <property type="project" value="TreeGrafter"/>
</dbReference>
<evidence type="ECO:0000256" key="6">
    <source>
        <dbReference type="ARBA" id="ARBA00022729"/>
    </source>
</evidence>
<dbReference type="WBParaSite" id="BTMF_0001336601-mRNA-1">
    <property type="protein sequence ID" value="BTMF_0001336601-mRNA-1"/>
    <property type="gene ID" value="BTMF_0001336601"/>
</dbReference>
<dbReference type="GO" id="GO:0071363">
    <property type="term" value="P:cellular response to growth factor stimulus"/>
    <property type="evidence" value="ECO:0007669"/>
    <property type="project" value="TreeGrafter"/>
</dbReference>
<evidence type="ECO:0000256" key="4">
    <source>
        <dbReference type="ARBA" id="ARBA00022679"/>
    </source>
</evidence>
<keyword evidence="6" id="KW-0732">Signal</keyword>
<dbReference type="GO" id="GO:0048179">
    <property type="term" value="C:activin receptor complex"/>
    <property type="evidence" value="ECO:0007669"/>
    <property type="project" value="TreeGrafter"/>
</dbReference>
<keyword evidence="13" id="KW-0460">Magnesium</keyword>
<evidence type="ECO:0000259" key="14">
    <source>
        <dbReference type="PROSITE" id="PS50011"/>
    </source>
</evidence>
<evidence type="ECO:0000313" key="16">
    <source>
        <dbReference type="Proteomes" id="UP000280834"/>
    </source>
</evidence>
<evidence type="ECO:0000256" key="12">
    <source>
        <dbReference type="ARBA" id="ARBA00023170"/>
    </source>
</evidence>
<dbReference type="AlphaFoldDB" id="A0A0R3R042"/>
<dbReference type="STRING" id="42155.A0A0R3R042"/>
<dbReference type="PROSITE" id="PS50011">
    <property type="entry name" value="PROTEIN_KINASE_DOM"/>
    <property type="match status" value="1"/>
</dbReference>
<keyword evidence="3 13" id="KW-0723">Serine/threonine-protein kinase</keyword>
<evidence type="ECO:0000256" key="1">
    <source>
        <dbReference type="ARBA" id="ARBA00004479"/>
    </source>
</evidence>
<evidence type="ECO:0000256" key="3">
    <source>
        <dbReference type="ARBA" id="ARBA00022527"/>
    </source>
</evidence>
<reference evidence="17" key="1">
    <citation type="submission" date="2017-02" db="UniProtKB">
        <authorList>
            <consortium name="WormBaseParasite"/>
        </authorList>
    </citation>
    <scope>IDENTIFICATION</scope>
</reference>
<keyword evidence="9 13" id="KW-0067">ATP-binding</keyword>
<evidence type="ECO:0000256" key="8">
    <source>
        <dbReference type="ARBA" id="ARBA00022777"/>
    </source>
</evidence>
<dbReference type="InterPro" id="IPR000333">
    <property type="entry name" value="TGFB_receptor"/>
</dbReference>
<evidence type="ECO:0000256" key="5">
    <source>
        <dbReference type="ARBA" id="ARBA00022692"/>
    </source>
</evidence>
<dbReference type="InterPro" id="IPR011009">
    <property type="entry name" value="Kinase-like_dom_sf"/>
</dbReference>
<dbReference type="Pfam" id="PF00069">
    <property type="entry name" value="Pkinase"/>
    <property type="match status" value="1"/>
</dbReference>